<reference evidence="4 5" key="1">
    <citation type="journal article" date="2011" name="EMBO J.">
        <title>Structural diversity of bacterial flagellar motors.</title>
        <authorList>
            <person name="Chen S."/>
            <person name="Beeby M."/>
            <person name="Murphy G.E."/>
            <person name="Leadbetter J.R."/>
            <person name="Hendrixson D.R."/>
            <person name="Briegel A."/>
            <person name="Li Z."/>
            <person name="Shi J."/>
            <person name="Tocheva E.I."/>
            <person name="Muller A."/>
            <person name="Dobro M.J."/>
            <person name="Jensen G.J."/>
        </authorList>
    </citation>
    <scope>NUCLEOTIDE SEQUENCE [LARGE SCALE GENOMIC DNA]</scope>
    <source>
        <strain evidence="4 5">DSM 6540</strain>
    </source>
</reference>
<comment type="similarity">
    <text evidence="1">Belongs to the bacterial solute-binding protein SsuA/TauA family.</text>
</comment>
<dbReference type="InterPro" id="IPR001638">
    <property type="entry name" value="Solute-binding_3/MltF_N"/>
</dbReference>
<comment type="caution">
    <text evidence="4">The sequence shown here is derived from an EMBL/GenBank/DDBJ whole genome shotgun (WGS) entry which is preliminary data.</text>
</comment>
<keyword evidence="5" id="KW-1185">Reference proteome</keyword>
<feature type="chain" id="PRO_5003360127" evidence="2">
    <location>
        <begin position="29"/>
        <end position="337"/>
    </location>
</feature>
<organism evidence="4 5">
    <name type="scientific">Acetonema longum DSM 6540</name>
    <dbReference type="NCBI Taxonomy" id="1009370"/>
    <lineage>
        <taxon>Bacteria</taxon>
        <taxon>Bacillati</taxon>
        <taxon>Bacillota</taxon>
        <taxon>Negativicutes</taxon>
        <taxon>Acetonemataceae</taxon>
        <taxon>Acetonema</taxon>
    </lineage>
</organism>
<dbReference type="SMART" id="SM00062">
    <property type="entry name" value="PBPb"/>
    <property type="match status" value="1"/>
</dbReference>
<sequence length="337" mass="35417">MKLKFKMMIVTILSATLLMAGCGGQQTAAPKAEDYVLKVGYAGSLCEGPIHMAYEKGFFAEEGLKVELVKLAAGGPMFEAVTAGKIEAGFGLMASLIQPLSNGLPVKITTGLHTGCDKVLVPQNSGINTVADLKGKRIGVPSLTSSPVMFAKRALAAAGVGVSEKNLEVEFVVFSNSELPLALQKGAIDAIAANDPVASIAAQEYNLNILLDSAVTAPYHDQYCCVAYVKDTLAKNNPEIAAKYTRAMQKASAYVAQHPEEVAKIQVEKKYVAGNAEFNGKVLKTYNYIPSVSGAYNAFGVTAAELQNVGMLGAAADVPALHKNSFVTLPGVPDTIK</sequence>
<dbReference type="PANTHER" id="PTHR30024">
    <property type="entry name" value="ALIPHATIC SULFONATES-BINDING PROTEIN-RELATED"/>
    <property type="match status" value="1"/>
</dbReference>
<dbReference type="SUPFAM" id="SSF53850">
    <property type="entry name" value="Periplasmic binding protein-like II"/>
    <property type="match status" value="1"/>
</dbReference>
<dbReference type="AlphaFoldDB" id="F7NHF9"/>
<proteinExistence type="inferred from homology"/>
<dbReference type="InterPro" id="IPR015168">
    <property type="entry name" value="SsuA/THI5"/>
</dbReference>
<name>F7NHF9_9FIRM</name>
<accession>F7NHF9</accession>
<dbReference type="eggNOG" id="COG0715">
    <property type="taxonomic scope" value="Bacteria"/>
</dbReference>
<evidence type="ECO:0000256" key="2">
    <source>
        <dbReference type="SAM" id="SignalP"/>
    </source>
</evidence>
<evidence type="ECO:0000259" key="3">
    <source>
        <dbReference type="SMART" id="SM00062"/>
    </source>
</evidence>
<evidence type="ECO:0000256" key="1">
    <source>
        <dbReference type="ARBA" id="ARBA00010742"/>
    </source>
</evidence>
<dbReference type="Proteomes" id="UP000003240">
    <property type="component" value="Unassembled WGS sequence"/>
</dbReference>
<protein>
    <submittedName>
        <fullName evidence="4">Putative ABC transporter, substrate-binding protein</fullName>
    </submittedName>
</protein>
<evidence type="ECO:0000313" key="4">
    <source>
        <dbReference type="EMBL" id="EGO64506.1"/>
    </source>
</evidence>
<feature type="signal peptide" evidence="2">
    <location>
        <begin position="1"/>
        <end position="28"/>
    </location>
</feature>
<dbReference type="Gene3D" id="3.40.190.10">
    <property type="entry name" value="Periplasmic binding protein-like II"/>
    <property type="match status" value="2"/>
</dbReference>
<dbReference type="OrthoDB" id="9802202at2"/>
<dbReference type="EMBL" id="AFGF01000054">
    <property type="protein sequence ID" value="EGO64506.1"/>
    <property type="molecule type" value="Genomic_DNA"/>
</dbReference>
<dbReference type="Pfam" id="PF09084">
    <property type="entry name" value="NMT1"/>
    <property type="match status" value="1"/>
</dbReference>
<feature type="domain" description="Solute-binding protein family 3/N-terminal" evidence="3">
    <location>
        <begin position="36"/>
        <end position="275"/>
    </location>
</feature>
<evidence type="ECO:0000313" key="5">
    <source>
        <dbReference type="Proteomes" id="UP000003240"/>
    </source>
</evidence>
<keyword evidence="2" id="KW-0732">Signal</keyword>
<dbReference type="STRING" id="1009370.ALO_07523"/>
<dbReference type="RefSeq" id="WP_004094273.1">
    <property type="nucleotide sequence ID" value="NZ_AFGF01000054.1"/>
</dbReference>
<gene>
    <name evidence="4" type="ORF">ALO_07523</name>
</gene>
<dbReference type="PROSITE" id="PS51257">
    <property type="entry name" value="PROKAR_LIPOPROTEIN"/>
    <property type="match status" value="1"/>
</dbReference>